<reference evidence="1 2" key="1">
    <citation type="submission" date="2023-01" db="EMBL/GenBank/DDBJ databases">
        <authorList>
            <person name="Whitehead M."/>
        </authorList>
    </citation>
    <scope>NUCLEOTIDE SEQUENCE [LARGE SCALE GENOMIC DNA]</scope>
</reference>
<evidence type="ECO:0000313" key="1">
    <source>
        <dbReference type="EMBL" id="CAI6365202.1"/>
    </source>
</evidence>
<evidence type="ECO:0000313" key="2">
    <source>
        <dbReference type="Proteomes" id="UP001160148"/>
    </source>
</evidence>
<sequence length="120" mass="13868">MYCDVNNQLYFIFLKPILSEAQHINKLFQSNTADRTKLLDDLVLCIGGLARKVVTPDCRANLLEVIIKDYLHPRPYLGSEFEEKCRSLKIRPEAENILRGTMINFIINLVTELQKGFQII</sequence>
<proteinExistence type="predicted"/>
<gene>
    <name evidence="1" type="ORF">MEUPH1_LOCUS19944</name>
</gene>
<dbReference type="EMBL" id="CARXXK010000004">
    <property type="protein sequence ID" value="CAI6365202.1"/>
    <property type="molecule type" value="Genomic_DNA"/>
</dbReference>
<comment type="caution">
    <text evidence="1">The sequence shown here is derived from an EMBL/GenBank/DDBJ whole genome shotgun (WGS) entry which is preliminary data.</text>
</comment>
<dbReference type="Proteomes" id="UP001160148">
    <property type="component" value="Unassembled WGS sequence"/>
</dbReference>
<dbReference type="AlphaFoldDB" id="A0AAV0XC63"/>
<accession>A0AAV0XC63</accession>
<organism evidence="1 2">
    <name type="scientific">Macrosiphum euphorbiae</name>
    <name type="common">potato aphid</name>
    <dbReference type="NCBI Taxonomy" id="13131"/>
    <lineage>
        <taxon>Eukaryota</taxon>
        <taxon>Metazoa</taxon>
        <taxon>Ecdysozoa</taxon>
        <taxon>Arthropoda</taxon>
        <taxon>Hexapoda</taxon>
        <taxon>Insecta</taxon>
        <taxon>Pterygota</taxon>
        <taxon>Neoptera</taxon>
        <taxon>Paraneoptera</taxon>
        <taxon>Hemiptera</taxon>
        <taxon>Sternorrhyncha</taxon>
        <taxon>Aphidomorpha</taxon>
        <taxon>Aphidoidea</taxon>
        <taxon>Aphididae</taxon>
        <taxon>Macrosiphini</taxon>
        <taxon>Macrosiphum</taxon>
    </lineage>
</organism>
<name>A0AAV0XC63_9HEMI</name>
<keyword evidence="2" id="KW-1185">Reference proteome</keyword>
<protein>
    <submittedName>
        <fullName evidence="1">Uncharacterized protein</fullName>
    </submittedName>
</protein>